<protein>
    <submittedName>
        <fullName evidence="1">Uncharacterized protein</fullName>
    </submittedName>
</protein>
<dbReference type="InterPro" id="IPR035992">
    <property type="entry name" value="Ricin_B-like_lectins"/>
</dbReference>
<dbReference type="RefSeq" id="XP_060459430.1">
    <property type="nucleotide sequence ID" value="XM_060603102.1"/>
</dbReference>
<proteinExistence type="predicted"/>
<dbReference type="GeneID" id="85498035"/>
<dbReference type="SUPFAM" id="SSF50370">
    <property type="entry name" value="Ricin B-like lectins"/>
    <property type="match status" value="1"/>
</dbReference>
<accession>A0AA48L930</accession>
<dbReference type="Proteomes" id="UP001233271">
    <property type="component" value="Chromosome 6"/>
</dbReference>
<dbReference type="KEGG" id="ccac:CcaHIS019_0606240"/>
<evidence type="ECO:0000313" key="1">
    <source>
        <dbReference type="EMBL" id="BEI94165.1"/>
    </source>
</evidence>
<sequence>MLYLHPLLVVGMLKHEPPEWYAATTAVITQGPHWLLSAPDASPGGVVVLEHTAPRAGILPRHRWVVAKHGDSLLRAYGTDLCLSIDTYGDWAPVSGDAVVLVHCPTSPERPTLWAWERAADGHAFSLSADGESEEAKFWLAPPEGEGIVTVKDTWGGDVLWGVERLDWIDQK</sequence>
<dbReference type="AlphaFoldDB" id="A0AA48L930"/>
<reference evidence="1" key="1">
    <citation type="journal article" date="2023" name="BMC Genomics">
        <title>Chromosome-level genome assemblies of Cutaneotrichosporon spp. (Trichosporonales, Basidiomycota) reveal imbalanced evolution between nucleotide sequences and chromosome synteny.</title>
        <authorList>
            <person name="Kobayashi Y."/>
            <person name="Kayamori A."/>
            <person name="Aoki K."/>
            <person name="Shiwa Y."/>
            <person name="Matsutani M."/>
            <person name="Fujita N."/>
            <person name="Sugita T."/>
            <person name="Iwasaki W."/>
            <person name="Tanaka N."/>
            <person name="Takashima M."/>
        </authorList>
    </citation>
    <scope>NUCLEOTIDE SEQUENCE</scope>
    <source>
        <strain evidence="1">HIS019</strain>
    </source>
</reference>
<dbReference type="EMBL" id="AP028217">
    <property type="protein sequence ID" value="BEI94165.1"/>
    <property type="molecule type" value="Genomic_DNA"/>
</dbReference>
<gene>
    <name evidence="1" type="ORF">CcaverHIS019_0606240</name>
</gene>
<name>A0AA48L930_9TREE</name>
<evidence type="ECO:0000313" key="2">
    <source>
        <dbReference type="Proteomes" id="UP001233271"/>
    </source>
</evidence>
<organism evidence="1 2">
    <name type="scientific">Cutaneotrichosporon cavernicola</name>
    <dbReference type="NCBI Taxonomy" id="279322"/>
    <lineage>
        <taxon>Eukaryota</taxon>
        <taxon>Fungi</taxon>
        <taxon>Dikarya</taxon>
        <taxon>Basidiomycota</taxon>
        <taxon>Agaricomycotina</taxon>
        <taxon>Tremellomycetes</taxon>
        <taxon>Trichosporonales</taxon>
        <taxon>Trichosporonaceae</taxon>
        <taxon>Cutaneotrichosporon</taxon>
    </lineage>
</organism>
<keyword evidence="2" id="KW-1185">Reference proteome</keyword>